<keyword evidence="5" id="KW-0997">Cell inner membrane</keyword>
<dbReference type="Gene3D" id="1.10.287.950">
    <property type="entry name" value="Methyl-accepting chemotaxis protein"/>
    <property type="match status" value="1"/>
</dbReference>
<keyword evidence="2" id="KW-1003">Cell membrane</keyword>
<dbReference type="PROSITE" id="PS50885">
    <property type="entry name" value="HAMP"/>
    <property type="match status" value="1"/>
</dbReference>
<feature type="domain" description="HAMP" evidence="15">
    <location>
        <begin position="211"/>
        <end position="263"/>
    </location>
</feature>
<evidence type="ECO:0000256" key="1">
    <source>
        <dbReference type="ARBA" id="ARBA00004429"/>
    </source>
</evidence>
<dbReference type="InterPro" id="IPR004089">
    <property type="entry name" value="MCPsignal_dom"/>
</dbReference>
<dbReference type="PANTHER" id="PTHR43531:SF14">
    <property type="entry name" value="METHYL-ACCEPTING CHEMOTAXIS PROTEIN I-RELATED"/>
    <property type="match status" value="1"/>
</dbReference>
<dbReference type="CDD" id="cd06225">
    <property type="entry name" value="HAMP"/>
    <property type="match status" value="1"/>
</dbReference>
<evidence type="ECO:0000256" key="10">
    <source>
        <dbReference type="ARBA" id="ARBA00029447"/>
    </source>
</evidence>
<dbReference type="Pfam" id="PF02203">
    <property type="entry name" value="TarH"/>
    <property type="match status" value="1"/>
</dbReference>
<evidence type="ECO:0000256" key="12">
    <source>
        <dbReference type="SAM" id="MobiDB-lite"/>
    </source>
</evidence>
<evidence type="ECO:0000256" key="7">
    <source>
        <dbReference type="ARBA" id="ARBA00022989"/>
    </source>
</evidence>
<evidence type="ECO:0000256" key="6">
    <source>
        <dbReference type="ARBA" id="ARBA00022692"/>
    </source>
</evidence>
<keyword evidence="9 11" id="KW-0807">Transducer</keyword>
<evidence type="ECO:0000259" key="14">
    <source>
        <dbReference type="PROSITE" id="PS50111"/>
    </source>
</evidence>
<dbReference type="PRINTS" id="PR00260">
    <property type="entry name" value="CHEMTRNSDUCR"/>
</dbReference>
<keyword evidence="3" id="KW-0488">Methylation</keyword>
<gene>
    <name evidence="16" type="ORF">H8L47_06940</name>
</gene>
<organism evidence="16 17">
    <name type="scientific">Undibacterium umbellatum</name>
    <dbReference type="NCBI Taxonomy" id="2762300"/>
    <lineage>
        <taxon>Bacteria</taxon>
        <taxon>Pseudomonadati</taxon>
        <taxon>Pseudomonadota</taxon>
        <taxon>Betaproteobacteria</taxon>
        <taxon>Burkholderiales</taxon>
        <taxon>Oxalobacteraceae</taxon>
        <taxon>Undibacterium</taxon>
    </lineage>
</organism>
<evidence type="ECO:0000259" key="15">
    <source>
        <dbReference type="PROSITE" id="PS50885"/>
    </source>
</evidence>
<feature type="region of interest" description="Disordered" evidence="12">
    <location>
        <begin position="519"/>
        <end position="543"/>
    </location>
</feature>
<proteinExistence type="inferred from homology"/>
<dbReference type="Pfam" id="PF00015">
    <property type="entry name" value="MCPsignal"/>
    <property type="match status" value="1"/>
</dbReference>
<dbReference type="InterPro" id="IPR004090">
    <property type="entry name" value="Chemotax_Me-accpt_rcpt"/>
</dbReference>
<dbReference type="CDD" id="cd11386">
    <property type="entry name" value="MCP_signal"/>
    <property type="match status" value="1"/>
</dbReference>
<sequence length="543" mass="58363">MFQDIRIKTKLIFSFILLTALVLSIGVAGYLSLNASNNSIKTVYDDRLVALGQLDTVMRLIMRNQVIVAKAITDDQEKIESHIATVEKGKADASKIWSEYMATYLTPEEKVLAEQFAAKRKQFLDEGLNPALAALKGKDLDAASKLFHARVDPLFLSMKENMDALIQLQLNVGKKEYEASQSFFHSFQIFVAIFIVLSVLFASFMGVWLVSSISRPLNYAVEIANNIAAGDLRQDIQITSRDEAGELLQALSNMNQSLISIVSQVRTSTDTIFTASNEIATGNMDLSERTESQASSLEETASSMEELTSTVQHNAASAAQANQLVMSSSDFASKGGDVVGQMVNTMGAIKDSSRKIVDIIGVIDGIAFQTNILALNAAVEAARAGEQGRGFAVVASEVRNLAQRSASAAKEIKQLIGDSVSKVDAGSALVDETGVTMDQIVTSVKQVADIMSEIAAAGGEQSRGIEQVNVAITQMDQVTQHNAALVEEAAAAAQSLLEQADNLHQVVGVFKMNSMPENNSGKAAKFKKAEAANQGQRQALRLG</sequence>
<evidence type="ECO:0000256" key="13">
    <source>
        <dbReference type="SAM" id="Phobius"/>
    </source>
</evidence>
<dbReference type="Proteomes" id="UP000646911">
    <property type="component" value="Unassembled WGS sequence"/>
</dbReference>
<comment type="caution">
    <text evidence="16">The sequence shown here is derived from an EMBL/GenBank/DDBJ whole genome shotgun (WGS) entry which is preliminary data.</text>
</comment>
<keyword evidence="4" id="KW-0145">Chemotaxis</keyword>
<dbReference type="PROSITE" id="PS50111">
    <property type="entry name" value="CHEMOTAXIS_TRANSDUC_2"/>
    <property type="match status" value="1"/>
</dbReference>
<dbReference type="RefSeq" id="WP_186952647.1">
    <property type="nucleotide sequence ID" value="NZ_JACOFX010000002.1"/>
</dbReference>
<protein>
    <submittedName>
        <fullName evidence="16">MCP four helix bundle domain-containing protein</fullName>
    </submittedName>
</protein>
<evidence type="ECO:0000256" key="9">
    <source>
        <dbReference type="ARBA" id="ARBA00023224"/>
    </source>
</evidence>
<accession>A0ABR6Z684</accession>
<evidence type="ECO:0000256" key="8">
    <source>
        <dbReference type="ARBA" id="ARBA00023136"/>
    </source>
</evidence>
<feature type="domain" description="Methyl-accepting transducer" evidence="14">
    <location>
        <begin position="268"/>
        <end position="497"/>
    </location>
</feature>
<keyword evidence="6 13" id="KW-0812">Transmembrane</keyword>
<dbReference type="InterPro" id="IPR047347">
    <property type="entry name" value="YvaQ-like_sensor"/>
</dbReference>
<keyword evidence="7 13" id="KW-1133">Transmembrane helix</keyword>
<dbReference type="InterPro" id="IPR003660">
    <property type="entry name" value="HAMP_dom"/>
</dbReference>
<evidence type="ECO:0000256" key="5">
    <source>
        <dbReference type="ARBA" id="ARBA00022519"/>
    </source>
</evidence>
<dbReference type="SUPFAM" id="SSF58104">
    <property type="entry name" value="Methyl-accepting chemotaxis protein (MCP) signaling domain"/>
    <property type="match status" value="1"/>
</dbReference>
<dbReference type="SMART" id="SM00283">
    <property type="entry name" value="MA"/>
    <property type="match status" value="1"/>
</dbReference>
<keyword evidence="17" id="KW-1185">Reference proteome</keyword>
<name>A0ABR6Z684_9BURK</name>
<comment type="similarity">
    <text evidence="10">Belongs to the methyl-accepting chemotaxis (MCP) protein family.</text>
</comment>
<dbReference type="PANTHER" id="PTHR43531">
    <property type="entry name" value="PROTEIN ICFG"/>
    <property type="match status" value="1"/>
</dbReference>
<evidence type="ECO:0000313" key="17">
    <source>
        <dbReference type="Proteomes" id="UP000646911"/>
    </source>
</evidence>
<evidence type="ECO:0000256" key="3">
    <source>
        <dbReference type="ARBA" id="ARBA00022481"/>
    </source>
</evidence>
<evidence type="ECO:0000256" key="11">
    <source>
        <dbReference type="PROSITE-ProRule" id="PRU00284"/>
    </source>
</evidence>
<dbReference type="EMBL" id="JACOFX010000002">
    <property type="protein sequence ID" value="MBC3907293.1"/>
    <property type="molecule type" value="Genomic_DNA"/>
</dbReference>
<keyword evidence="8 13" id="KW-0472">Membrane</keyword>
<evidence type="ECO:0000256" key="4">
    <source>
        <dbReference type="ARBA" id="ARBA00022500"/>
    </source>
</evidence>
<comment type="subcellular location">
    <subcellularLocation>
        <location evidence="1">Cell inner membrane</location>
        <topology evidence="1">Multi-pass membrane protein</topology>
    </subcellularLocation>
</comment>
<dbReference type="SMART" id="SM00304">
    <property type="entry name" value="HAMP"/>
    <property type="match status" value="1"/>
</dbReference>
<dbReference type="InterPro" id="IPR003122">
    <property type="entry name" value="Tar_rcpt_lig-bd"/>
</dbReference>
<evidence type="ECO:0000256" key="2">
    <source>
        <dbReference type="ARBA" id="ARBA00022475"/>
    </source>
</evidence>
<reference evidence="16 17" key="1">
    <citation type="submission" date="2020-08" db="EMBL/GenBank/DDBJ databases">
        <title>Novel species isolated from subtropical streams in China.</title>
        <authorList>
            <person name="Lu H."/>
        </authorList>
    </citation>
    <scope>NUCLEOTIDE SEQUENCE [LARGE SCALE GENOMIC DNA]</scope>
    <source>
        <strain evidence="16 17">NL8W</strain>
    </source>
</reference>
<dbReference type="InterPro" id="IPR051310">
    <property type="entry name" value="MCP_chemotaxis"/>
</dbReference>
<dbReference type="CDD" id="cd19411">
    <property type="entry name" value="MCP2201-like_sensor"/>
    <property type="match status" value="1"/>
</dbReference>
<feature type="transmembrane region" description="Helical" evidence="13">
    <location>
        <begin position="189"/>
        <end position="210"/>
    </location>
</feature>
<feature type="transmembrane region" description="Helical" evidence="13">
    <location>
        <begin position="12"/>
        <end position="33"/>
    </location>
</feature>
<dbReference type="Pfam" id="PF00672">
    <property type="entry name" value="HAMP"/>
    <property type="match status" value="1"/>
</dbReference>
<evidence type="ECO:0000313" key="16">
    <source>
        <dbReference type="EMBL" id="MBC3907293.1"/>
    </source>
</evidence>